<sequence length="206" mass="21339">THLPHPAQVLELPGVQAGVFSDVLNFIYNSRLAVPSQAAARELGAVGRRLGISCLQGLEVGTPKEMNGSWTPPVTGDPRSPAAPVDLTCPPRSSDTSVHLLGGPHFQPLEARDTQPSANGAQLAGSCLRRDGQAGVVDEVEDVGEDAGLDTGKLQNLGRGWAGGFFGQSLFEEGAGCGQDVFMGSEFGVLGDDGDVTELAPQPLLV</sequence>
<dbReference type="GeneTree" id="ENSGT00940000161268"/>
<reference evidence="1" key="1">
    <citation type="submission" date="2025-08" db="UniProtKB">
        <authorList>
            <consortium name="Ensembl"/>
        </authorList>
    </citation>
    <scope>IDENTIFICATION</scope>
</reference>
<reference evidence="1" key="2">
    <citation type="submission" date="2025-09" db="UniProtKB">
        <authorList>
            <consortium name="Ensembl"/>
        </authorList>
    </citation>
    <scope>IDENTIFICATION</scope>
</reference>
<evidence type="ECO:0000313" key="1">
    <source>
        <dbReference type="Ensembl" id="ENSACCP00020024624.1"/>
    </source>
</evidence>
<proteinExistence type="predicted"/>
<keyword evidence="2" id="KW-1185">Reference proteome</keyword>
<evidence type="ECO:0000313" key="2">
    <source>
        <dbReference type="Proteomes" id="UP000472275"/>
    </source>
</evidence>
<evidence type="ECO:0008006" key="3">
    <source>
        <dbReference type="Google" id="ProtNLM"/>
    </source>
</evidence>
<dbReference type="Ensembl" id="ENSACCT00020025722.1">
    <property type="protein sequence ID" value="ENSACCP00020024624.1"/>
    <property type="gene ID" value="ENSACCG00020016862.1"/>
</dbReference>
<dbReference type="Proteomes" id="UP000472275">
    <property type="component" value="Unassembled WGS sequence"/>
</dbReference>
<accession>A0A663FJZ9</accession>
<organism evidence="1 2">
    <name type="scientific">Aquila chrysaetos chrysaetos</name>
    <dbReference type="NCBI Taxonomy" id="223781"/>
    <lineage>
        <taxon>Eukaryota</taxon>
        <taxon>Metazoa</taxon>
        <taxon>Chordata</taxon>
        <taxon>Craniata</taxon>
        <taxon>Vertebrata</taxon>
        <taxon>Euteleostomi</taxon>
        <taxon>Archelosauria</taxon>
        <taxon>Archosauria</taxon>
        <taxon>Dinosauria</taxon>
        <taxon>Saurischia</taxon>
        <taxon>Theropoda</taxon>
        <taxon>Coelurosauria</taxon>
        <taxon>Aves</taxon>
        <taxon>Neognathae</taxon>
        <taxon>Neoaves</taxon>
        <taxon>Telluraves</taxon>
        <taxon>Accipitrimorphae</taxon>
        <taxon>Accipitriformes</taxon>
        <taxon>Accipitridae</taxon>
        <taxon>Accipitrinae</taxon>
        <taxon>Aquila</taxon>
    </lineage>
</organism>
<protein>
    <recommendedName>
        <fullName evidence="3">BTB domain-containing protein</fullName>
    </recommendedName>
</protein>
<name>A0A663FJZ9_AQUCH</name>
<dbReference type="InParanoid" id="A0A663FJZ9"/>
<dbReference type="AlphaFoldDB" id="A0A663FJZ9"/>